<name>A0A2M7X276_UNCKA</name>
<proteinExistence type="predicted"/>
<dbReference type="AlphaFoldDB" id="A0A2M7X276"/>
<dbReference type="Proteomes" id="UP000231195">
    <property type="component" value="Unassembled WGS sequence"/>
</dbReference>
<keyword evidence="1" id="KW-0732">Signal</keyword>
<reference evidence="3" key="1">
    <citation type="submission" date="2017-09" db="EMBL/GenBank/DDBJ databases">
        <title>Depth-based differentiation of microbial function through sediment-hosted aquifers and enrichment of novel symbionts in the deep terrestrial subsurface.</title>
        <authorList>
            <person name="Probst A.J."/>
            <person name="Ladd B."/>
            <person name="Jarett J.K."/>
            <person name="Geller-Mcgrath D.E."/>
            <person name="Sieber C.M.K."/>
            <person name="Emerson J.B."/>
            <person name="Anantharaman K."/>
            <person name="Thomas B.C."/>
            <person name="Malmstrom R."/>
            <person name="Stieglmeier M."/>
            <person name="Klingl A."/>
            <person name="Woyke T."/>
            <person name="Ryan C.M."/>
            <person name="Banfield J.F."/>
        </authorList>
    </citation>
    <scope>NUCLEOTIDE SEQUENCE [LARGE SCALE GENOMIC DNA]</scope>
</reference>
<organism evidence="2 3">
    <name type="scientific">candidate division WWE3 bacterium CG_4_9_14_3_um_filter_39_7</name>
    <dbReference type="NCBI Taxonomy" id="1975080"/>
    <lineage>
        <taxon>Bacteria</taxon>
        <taxon>Katanobacteria</taxon>
    </lineage>
</organism>
<protein>
    <recommendedName>
        <fullName evidence="4">DUF2207 domain-containing protein</fullName>
    </recommendedName>
</protein>
<feature type="non-terminal residue" evidence="2">
    <location>
        <position position="82"/>
    </location>
</feature>
<evidence type="ECO:0000313" key="3">
    <source>
        <dbReference type="Proteomes" id="UP000231195"/>
    </source>
</evidence>
<accession>A0A2M7X276</accession>
<dbReference type="EMBL" id="PFWZ01000094">
    <property type="protein sequence ID" value="PJA40272.1"/>
    <property type="molecule type" value="Genomic_DNA"/>
</dbReference>
<gene>
    <name evidence="2" type="ORF">CO179_02820</name>
</gene>
<feature type="signal peptide" evidence="1">
    <location>
        <begin position="1"/>
        <end position="24"/>
    </location>
</feature>
<evidence type="ECO:0008006" key="4">
    <source>
        <dbReference type="Google" id="ProtNLM"/>
    </source>
</evidence>
<evidence type="ECO:0000256" key="1">
    <source>
        <dbReference type="SAM" id="SignalP"/>
    </source>
</evidence>
<comment type="caution">
    <text evidence="2">The sequence shown here is derived from an EMBL/GenBank/DDBJ whole genome shotgun (WGS) entry which is preliminary data.</text>
</comment>
<feature type="chain" id="PRO_5014935054" description="DUF2207 domain-containing protein" evidence="1">
    <location>
        <begin position="25"/>
        <end position="82"/>
    </location>
</feature>
<evidence type="ECO:0000313" key="2">
    <source>
        <dbReference type="EMBL" id="PJA40272.1"/>
    </source>
</evidence>
<sequence length="82" mass="9416">MKQIFYSFLLTLAVTLFIPSSVEAKSYSITQDIFELKIQKDGSVEVIEQLTYDFDGSFSWAEMYIPTTKDSRKTPISNFTIT</sequence>